<dbReference type="Pfam" id="PF20990">
    <property type="entry name" value="DUF2207_C"/>
    <property type="match status" value="1"/>
</dbReference>
<evidence type="ECO:0000313" key="7">
    <source>
        <dbReference type="Proteomes" id="UP001364472"/>
    </source>
</evidence>
<keyword evidence="3" id="KW-0732">Signal</keyword>
<dbReference type="InterPro" id="IPR048389">
    <property type="entry name" value="YciQ-like_C"/>
</dbReference>
<evidence type="ECO:0000259" key="5">
    <source>
        <dbReference type="Pfam" id="PF20990"/>
    </source>
</evidence>
<name>A0AAW9R5P5_9GAMM</name>
<accession>A0AAW9R5P5</accession>
<dbReference type="RefSeq" id="WP_337335355.1">
    <property type="nucleotide sequence ID" value="NZ_JBBDHC010000010.1"/>
</dbReference>
<feature type="transmembrane region" description="Helical" evidence="2">
    <location>
        <begin position="448"/>
        <end position="469"/>
    </location>
</feature>
<keyword evidence="7" id="KW-1185">Reference proteome</keyword>
<organism evidence="6 7">
    <name type="scientific">Denitratimonas tolerans</name>
    <dbReference type="NCBI Taxonomy" id="1338420"/>
    <lineage>
        <taxon>Bacteria</taxon>
        <taxon>Pseudomonadati</taxon>
        <taxon>Pseudomonadota</taxon>
        <taxon>Gammaproteobacteria</taxon>
        <taxon>Lysobacterales</taxon>
        <taxon>Lysobacteraceae</taxon>
        <taxon>Denitratimonas</taxon>
    </lineage>
</organism>
<dbReference type="AlphaFoldDB" id="A0AAW9R5P5"/>
<feature type="compositionally biased region" description="Gly residues" evidence="1">
    <location>
        <begin position="585"/>
        <end position="606"/>
    </location>
</feature>
<keyword evidence="2" id="KW-0812">Transmembrane</keyword>
<feature type="domain" description="DUF2207" evidence="4">
    <location>
        <begin position="28"/>
        <end position="218"/>
    </location>
</feature>
<reference evidence="6 7" key="1">
    <citation type="journal article" date="2016" name="Antonie Van Leeuwenhoek">
        <title>Denitratimonas tolerans gen. nov., sp. nov., a denitrifying bacterium isolated from a bioreactor for tannery wastewater treatment.</title>
        <authorList>
            <person name="Han S.I."/>
            <person name="Kim J.O."/>
            <person name="Lee Y.R."/>
            <person name="Ekpeghere K.I."/>
            <person name="Koh S.C."/>
            <person name="Whang K.S."/>
        </authorList>
    </citation>
    <scope>NUCLEOTIDE SEQUENCE [LARGE SCALE GENOMIC DNA]</scope>
    <source>
        <strain evidence="6 7">KACC 17565</strain>
    </source>
</reference>
<dbReference type="Proteomes" id="UP001364472">
    <property type="component" value="Unassembled WGS sequence"/>
</dbReference>
<protein>
    <submittedName>
        <fullName evidence="6">DUF2207 domain-containing protein</fullName>
    </submittedName>
</protein>
<evidence type="ECO:0000256" key="3">
    <source>
        <dbReference type="SAM" id="SignalP"/>
    </source>
</evidence>
<dbReference type="EMBL" id="JBBDHC010000010">
    <property type="protein sequence ID" value="MEJ1249637.1"/>
    <property type="molecule type" value="Genomic_DNA"/>
</dbReference>
<feature type="transmembrane region" description="Helical" evidence="2">
    <location>
        <begin position="242"/>
        <end position="259"/>
    </location>
</feature>
<evidence type="ECO:0000259" key="4">
    <source>
        <dbReference type="Pfam" id="PF09972"/>
    </source>
</evidence>
<evidence type="ECO:0000256" key="2">
    <source>
        <dbReference type="SAM" id="Phobius"/>
    </source>
</evidence>
<proteinExistence type="predicted"/>
<sequence>MRFARSIGHLAVVLLLLAASAGAVAQERILDYRIEVAIQPDASLEVTENITVRAEGSQIRRGIYRDFPTRYRDRAGNRVVVALDVLGVERDGRPEPWFTENLSNGVRINTGNDDFLPVPADIRFTLRYRTTRQIGFFAEHDELYWNAIGTGWAFPIDAAQVEVRLPEPVPMAQMSAEGYTGPQGAKGQDYTATLVEPGLARWHLTAPLAPQEGFTIVLGFPKGLLPEPTRAERAGWLLRDNLGVLIALLGLIALWYYCITRWWRIGRDPRAGVVIARYDPPAGRSPSELRFLERKCAYDVRCFTGDLLLLAVHGKLRLHRDSALDRLSDKLDATGAPAGVKRFVGRLLSGRDIWTATRTHGGPGGESPVIAATLLANLLPQPGSNIEFDEKNRTALMAAKDHHTKALKRHIDDRYYKQNLGTWGRALLIALTFAVTALALSGGSGIPVILLTGVVMLASLIAFGILIAAPTAEGRRLLDEIEGLRTYLRVAERDELKNLPGPDAPPALDADRYERLLPYAVALDVEEAWTRKFTLAVGAAAAAATTGAISWYSGGSFSNLDSMVSSIGGSLTNSIASASTPPGSSSGGGGGGSSGGGGGGGGGGGR</sequence>
<feature type="region of interest" description="Disordered" evidence="1">
    <location>
        <begin position="575"/>
        <end position="606"/>
    </location>
</feature>
<dbReference type="InterPro" id="IPR018702">
    <property type="entry name" value="DUF2207"/>
</dbReference>
<gene>
    <name evidence="6" type="ORF">WB794_08130</name>
</gene>
<feature type="transmembrane region" description="Helical" evidence="2">
    <location>
        <begin position="423"/>
        <end position="442"/>
    </location>
</feature>
<evidence type="ECO:0000256" key="1">
    <source>
        <dbReference type="SAM" id="MobiDB-lite"/>
    </source>
</evidence>
<feature type="signal peptide" evidence="3">
    <location>
        <begin position="1"/>
        <end position="25"/>
    </location>
</feature>
<feature type="domain" description="Predicted membrane protein YciQ-like C-terminal" evidence="5">
    <location>
        <begin position="277"/>
        <end position="533"/>
    </location>
</feature>
<evidence type="ECO:0000313" key="6">
    <source>
        <dbReference type="EMBL" id="MEJ1249637.1"/>
    </source>
</evidence>
<keyword evidence="2" id="KW-0472">Membrane</keyword>
<keyword evidence="2" id="KW-1133">Transmembrane helix</keyword>
<comment type="caution">
    <text evidence="6">The sequence shown here is derived from an EMBL/GenBank/DDBJ whole genome shotgun (WGS) entry which is preliminary data.</text>
</comment>
<dbReference type="Pfam" id="PF09972">
    <property type="entry name" value="DUF2207"/>
    <property type="match status" value="1"/>
</dbReference>
<feature type="chain" id="PRO_5043734844" evidence="3">
    <location>
        <begin position="26"/>
        <end position="606"/>
    </location>
</feature>